<dbReference type="RefSeq" id="WP_272426396.1">
    <property type="nucleotide sequence ID" value="NZ_JAGTJJ010000028.1"/>
</dbReference>
<dbReference type="EMBL" id="JAGTJJ010000028">
    <property type="protein sequence ID" value="MDC3985432.1"/>
    <property type="molecule type" value="Genomic_DNA"/>
</dbReference>
<gene>
    <name evidence="2" type="ORF">KEG57_33445</name>
</gene>
<name>A0A9X4AWK7_9BACT</name>
<accession>A0A9X4AWK7</accession>
<feature type="compositionally biased region" description="Basic and acidic residues" evidence="1">
    <location>
        <begin position="7"/>
        <end position="18"/>
    </location>
</feature>
<feature type="compositionally biased region" description="Polar residues" evidence="1">
    <location>
        <begin position="20"/>
        <end position="30"/>
    </location>
</feature>
<dbReference type="AlphaFoldDB" id="A0A9X4AWK7"/>
<proteinExistence type="predicted"/>
<reference evidence="2 3" key="1">
    <citation type="submission" date="2021-04" db="EMBL/GenBank/DDBJ databases">
        <title>Genome analysis of Polyangium sp.</title>
        <authorList>
            <person name="Li Y."/>
            <person name="Wang J."/>
        </authorList>
    </citation>
    <scope>NUCLEOTIDE SEQUENCE [LARGE SCALE GENOMIC DNA]</scope>
    <source>
        <strain evidence="2 3">SDU14</strain>
    </source>
</reference>
<feature type="region of interest" description="Disordered" evidence="1">
    <location>
        <begin position="1"/>
        <end position="83"/>
    </location>
</feature>
<keyword evidence="3" id="KW-1185">Reference proteome</keyword>
<evidence type="ECO:0000256" key="1">
    <source>
        <dbReference type="SAM" id="MobiDB-lite"/>
    </source>
</evidence>
<protein>
    <submittedName>
        <fullName evidence="2">Uncharacterized protein</fullName>
    </submittedName>
</protein>
<evidence type="ECO:0000313" key="3">
    <source>
        <dbReference type="Proteomes" id="UP001151081"/>
    </source>
</evidence>
<dbReference type="Proteomes" id="UP001151081">
    <property type="component" value="Unassembled WGS sequence"/>
</dbReference>
<sequence>MAKQGAGKRDEAGAERIEPGQSTRTVNPDASGSIADIARQQGASQRGYTADNPHQYDEPAPPGAKITGDPGRAMGGPRKGGNA</sequence>
<organism evidence="2 3">
    <name type="scientific">Polyangium jinanense</name>
    <dbReference type="NCBI Taxonomy" id="2829994"/>
    <lineage>
        <taxon>Bacteria</taxon>
        <taxon>Pseudomonadati</taxon>
        <taxon>Myxococcota</taxon>
        <taxon>Polyangia</taxon>
        <taxon>Polyangiales</taxon>
        <taxon>Polyangiaceae</taxon>
        <taxon>Polyangium</taxon>
    </lineage>
</organism>
<evidence type="ECO:0000313" key="2">
    <source>
        <dbReference type="EMBL" id="MDC3985432.1"/>
    </source>
</evidence>
<feature type="compositionally biased region" description="Gly residues" evidence="1">
    <location>
        <begin position="73"/>
        <end position="83"/>
    </location>
</feature>
<comment type="caution">
    <text evidence="2">The sequence shown here is derived from an EMBL/GenBank/DDBJ whole genome shotgun (WGS) entry which is preliminary data.</text>
</comment>